<name>A0A1N7ABK9_9ACTN</name>
<dbReference type="EMBL" id="FTNF01000009">
    <property type="protein sequence ID" value="SIR36394.1"/>
    <property type="molecule type" value="Genomic_DNA"/>
</dbReference>
<dbReference type="GO" id="GO:0009055">
    <property type="term" value="F:electron transfer activity"/>
    <property type="evidence" value="ECO:0007669"/>
    <property type="project" value="TreeGrafter"/>
</dbReference>
<evidence type="ECO:0000256" key="5">
    <source>
        <dbReference type="ARBA" id="ARBA00022989"/>
    </source>
</evidence>
<dbReference type="GO" id="GO:0016682">
    <property type="term" value="F:oxidoreductase activity, acting on diphenols and related substances as donors, oxygen as acceptor"/>
    <property type="evidence" value="ECO:0007669"/>
    <property type="project" value="TreeGrafter"/>
</dbReference>
<evidence type="ECO:0000256" key="6">
    <source>
        <dbReference type="ARBA" id="ARBA00023136"/>
    </source>
</evidence>
<feature type="transmembrane region" description="Helical" evidence="7">
    <location>
        <begin position="224"/>
        <end position="244"/>
    </location>
</feature>
<dbReference type="PANTHER" id="PTHR43141:SF4">
    <property type="entry name" value="CYTOCHROME BD2 SUBUNIT II"/>
    <property type="match status" value="1"/>
</dbReference>
<feature type="transmembrane region" description="Helical" evidence="7">
    <location>
        <begin position="42"/>
        <end position="67"/>
    </location>
</feature>
<dbReference type="Proteomes" id="UP000186004">
    <property type="component" value="Unassembled WGS sequence"/>
</dbReference>
<protein>
    <submittedName>
        <fullName evidence="8">Cytochrome d ubiquinol oxidase subunit II</fullName>
    </submittedName>
</protein>
<keyword evidence="3" id="KW-1003">Cell membrane</keyword>
<feature type="transmembrane region" description="Helical" evidence="7">
    <location>
        <begin position="251"/>
        <end position="275"/>
    </location>
</feature>
<comment type="similarity">
    <text evidence="2">Belongs to the cytochrome ubiquinol oxidase subunit 2 family.</text>
</comment>
<evidence type="ECO:0000256" key="4">
    <source>
        <dbReference type="ARBA" id="ARBA00022692"/>
    </source>
</evidence>
<dbReference type="STRING" id="1198245.SAMN05444858_10936"/>
<evidence type="ECO:0000313" key="9">
    <source>
        <dbReference type="Proteomes" id="UP000186004"/>
    </source>
</evidence>
<comment type="subcellular location">
    <subcellularLocation>
        <location evidence="1">Cell membrane</location>
        <topology evidence="1">Multi-pass membrane protein</topology>
    </subcellularLocation>
</comment>
<feature type="transmembrane region" description="Helical" evidence="7">
    <location>
        <begin position="6"/>
        <end position="30"/>
    </location>
</feature>
<feature type="transmembrane region" description="Helical" evidence="7">
    <location>
        <begin position="156"/>
        <end position="179"/>
    </location>
</feature>
<evidence type="ECO:0000256" key="7">
    <source>
        <dbReference type="SAM" id="Phobius"/>
    </source>
</evidence>
<dbReference type="GO" id="GO:0019646">
    <property type="term" value="P:aerobic electron transport chain"/>
    <property type="evidence" value="ECO:0007669"/>
    <property type="project" value="TreeGrafter"/>
</dbReference>
<evidence type="ECO:0000256" key="3">
    <source>
        <dbReference type="ARBA" id="ARBA00022475"/>
    </source>
</evidence>
<keyword evidence="4 7" id="KW-0812">Transmembrane</keyword>
<dbReference type="NCBIfam" id="TIGR00203">
    <property type="entry name" value="cydB"/>
    <property type="match status" value="1"/>
</dbReference>
<dbReference type="GO" id="GO:0005886">
    <property type="term" value="C:plasma membrane"/>
    <property type="evidence" value="ECO:0007669"/>
    <property type="project" value="UniProtKB-SubCell"/>
</dbReference>
<feature type="transmembrane region" description="Helical" evidence="7">
    <location>
        <begin position="191"/>
        <end position="212"/>
    </location>
</feature>
<sequence length="335" mass="34840">MELIWYVLLGLFFGTYLVLGGYDYGVGLSLARNADPGRRRAALNAVGPFFLGNEVWLVAAVGILFGAFPVLEGELLSGFYPAVLGALAGVILVTAGVQLRSRPAHERVRARWDRVVVVGSALAALGWGALLAGLLQGVPRDTDGHVVGLTHLVTPFAATAGLAMVALVAAHGATFLTLRLPADDAARTGRLARRLLPVALAAIGVATVVGLLSERVRATAQQPLAGVLLPVLLVAALVVARAALTRGRAGVAFTATAVALALPVALVGATLWPYVLVSTTDPGASLTVADAAASAPTLRLLGWLAMPLLPALLGFQLMCWWVFRGRTDGRAPVYW</sequence>
<dbReference type="Pfam" id="PF02322">
    <property type="entry name" value="Cyt_bd_oxida_II"/>
    <property type="match status" value="1"/>
</dbReference>
<dbReference type="AlphaFoldDB" id="A0A1N7ABK9"/>
<accession>A0A1N7ABK9</accession>
<proteinExistence type="inferred from homology"/>
<dbReference type="InterPro" id="IPR003317">
    <property type="entry name" value="Cyt-d_oxidase_su2"/>
</dbReference>
<feature type="transmembrane region" description="Helical" evidence="7">
    <location>
        <begin position="115"/>
        <end position="136"/>
    </location>
</feature>
<dbReference type="GO" id="GO:0070069">
    <property type="term" value="C:cytochrome complex"/>
    <property type="evidence" value="ECO:0007669"/>
    <property type="project" value="TreeGrafter"/>
</dbReference>
<keyword evidence="6 7" id="KW-0472">Membrane</keyword>
<keyword evidence="5 7" id="KW-1133">Transmembrane helix</keyword>
<organism evidence="8 9">
    <name type="scientific">Micromonospora avicenniae</name>
    <dbReference type="NCBI Taxonomy" id="1198245"/>
    <lineage>
        <taxon>Bacteria</taxon>
        <taxon>Bacillati</taxon>
        <taxon>Actinomycetota</taxon>
        <taxon>Actinomycetes</taxon>
        <taxon>Micromonosporales</taxon>
        <taxon>Micromonosporaceae</taxon>
        <taxon>Micromonospora</taxon>
    </lineage>
</organism>
<evidence type="ECO:0000313" key="8">
    <source>
        <dbReference type="EMBL" id="SIR36394.1"/>
    </source>
</evidence>
<dbReference type="PANTHER" id="PTHR43141">
    <property type="entry name" value="CYTOCHROME BD2 SUBUNIT II"/>
    <property type="match status" value="1"/>
</dbReference>
<evidence type="ECO:0000256" key="2">
    <source>
        <dbReference type="ARBA" id="ARBA00007543"/>
    </source>
</evidence>
<dbReference type="OrthoDB" id="9776710at2"/>
<feature type="transmembrane region" description="Helical" evidence="7">
    <location>
        <begin position="300"/>
        <end position="323"/>
    </location>
</feature>
<gene>
    <name evidence="8" type="ORF">SAMN05444858_10936</name>
</gene>
<evidence type="ECO:0000256" key="1">
    <source>
        <dbReference type="ARBA" id="ARBA00004651"/>
    </source>
</evidence>
<keyword evidence="9" id="KW-1185">Reference proteome</keyword>
<reference evidence="8 9" key="1">
    <citation type="submission" date="2017-01" db="EMBL/GenBank/DDBJ databases">
        <authorList>
            <person name="Mah S.A."/>
            <person name="Swanson W.J."/>
            <person name="Moy G.W."/>
            <person name="Vacquier V.D."/>
        </authorList>
    </citation>
    <scope>NUCLEOTIDE SEQUENCE [LARGE SCALE GENOMIC DNA]</scope>
    <source>
        <strain evidence="8 9">DSM 45758</strain>
    </source>
</reference>
<dbReference type="RefSeq" id="WP_076471092.1">
    <property type="nucleotide sequence ID" value="NZ_FTNF01000009.1"/>
</dbReference>
<feature type="transmembrane region" description="Helical" evidence="7">
    <location>
        <begin position="79"/>
        <end position="99"/>
    </location>
</feature>